<feature type="region of interest" description="Disordered" evidence="1">
    <location>
        <begin position="270"/>
        <end position="370"/>
    </location>
</feature>
<dbReference type="PANTHER" id="PTHR13578">
    <property type="entry name" value="ADDITIONAL SEX COMBS LIKE PROTEIN ASXL"/>
    <property type="match status" value="1"/>
</dbReference>
<sequence length="622" mass="64653">MGASCALGQLKCVPWQIRPQKLPSFLEDSLAVRREDIWPAGRGRASPHPFRGRGKRSAGSETTETASELEAELTDDSAELNDDQVAAKEASPCKGQLEGSARTSPERLSGDGLSLHAGDLPPEKEASVIRYPRRTPLPSTLQKACRTSPHADLGSQERPAGVAPKALSVEASNPLVVQLLKGSLPLKSGLPGAPSRTQGVDGASAEGSLPVGGQSSGCLSPKTHRDEGTGVNGTMRNGYCRPGSLPGWTARQHAGGRPEEEGQGFGQRLEFRSGSCAPDPAGSPSQELSQPPAALRGRTLSSSPCQGGKDASAPPPAESTAERSPEGKPQATPAQPTACPPSGNPLAADQLRAGSARPNPALQAKKVFGPSGLCRAAARVQHPKGLEPFPMLSMLSHSKPGPLLAKSLAAPGDGVQAGKGDGPLKQQQQQQQQQQQRVPVGGSGGGIENQGVLACPLSARRKEALPSPGGRMEQLLPRHPLGKDLPSFKWPREPGRGLPQPLEPSSIPSQLNIEQAFYGKLSKLQLNPASLSYAANSPAFSRSLVGSMMMPLGSKANLAAARGVSRSTQMFADSSSSSSLGEISLKGSCSLKAMIMCKGCGAFCHDDCIGPSKLCVLCLVVR</sequence>
<feature type="region of interest" description="Disordered" evidence="1">
    <location>
        <begin position="463"/>
        <end position="483"/>
    </location>
</feature>
<dbReference type="OrthoDB" id="9348951at2759"/>
<keyword evidence="4" id="KW-1185">Reference proteome</keyword>
<accession>A0A9Q0XWL9</accession>
<dbReference type="InterPro" id="IPR024811">
    <property type="entry name" value="ASX/ASX-like"/>
</dbReference>
<name>A0A9Q0XWL9_9SAUR</name>
<dbReference type="PANTHER" id="PTHR13578:SF19">
    <property type="entry name" value="POLYCOMB GROUP PROTEIN ASXL1"/>
    <property type="match status" value="1"/>
</dbReference>
<gene>
    <name evidence="3" type="ORF">JRQ81_014409</name>
</gene>
<dbReference type="GO" id="GO:0009887">
    <property type="term" value="P:animal organ morphogenesis"/>
    <property type="evidence" value="ECO:0007669"/>
    <property type="project" value="TreeGrafter"/>
</dbReference>
<proteinExistence type="predicted"/>
<dbReference type="GO" id="GO:0003682">
    <property type="term" value="F:chromatin binding"/>
    <property type="evidence" value="ECO:0007669"/>
    <property type="project" value="TreeGrafter"/>
</dbReference>
<evidence type="ECO:0000313" key="4">
    <source>
        <dbReference type="Proteomes" id="UP001142489"/>
    </source>
</evidence>
<dbReference type="GO" id="GO:0042975">
    <property type="term" value="F:peroxisome proliferator activated receptor binding"/>
    <property type="evidence" value="ECO:0007669"/>
    <property type="project" value="TreeGrafter"/>
</dbReference>
<evidence type="ECO:0000256" key="1">
    <source>
        <dbReference type="SAM" id="MobiDB-lite"/>
    </source>
</evidence>
<feature type="domain" description="Protein ASX-like PHD" evidence="2">
    <location>
        <begin position="586"/>
        <end position="620"/>
    </location>
</feature>
<evidence type="ECO:0000313" key="3">
    <source>
        <dbReference type="EMBL" id="KAJ7332229.1"/>
    </source>
</evidence>
<feature type="region of interest" description="Disordered" evidence="1">
    <location>
        <begin position="403"/>
        <end position="445"/>
    </location>
</feature>
<dbReference type="AlphaFoldDB" id="A0A9Q0XWL9"/>
<dbReference type="GO" id="GO:0003677">
    <property type="term" value="F:DNA binding"/>
    <property type="evidence" value="ECO:0007669"/>
    <property type="project" value="InterPro"/>
</dbReference>
<feature type="region of interest" description="Disordered" evidence="1">
    <location>
        <begin position="190"/>
        <end position="238"/>
    </location>
</feature>
<dbReference type="GO" id="GO:0045944">
    <property type="term" value="P:positive regulation of transcription by RNA polymerase II"/>
    <property type="evidence" value="ECO:0007669"/>
    <property type="project" value="TreeGrafter"/>
</dbReference>
<dbReference type="GO" id="GO:0035517">
    <property type="term" value="C:PR-DUB complex"/>
    <property type="evidence" value="ECO:0007669"/>
    <property type="project" value="TreeGrafter"/>
</dbReference>
<protein>
    <recommendedName>
        <fullName evidence="2">Protein ASX-like PHD domain-containing protein</fullName>
    </recommendedName>
</protein>
<feature type="region of interest" description="Disordered" evidence="1">
    <location>
        <begin position="36"/>
        <end position="120"/>
    </location>
</feature>
<dbReference type="Pfam" id="PF13922">
    <property type="entry name" value="PHD_3"/>
    <property type="match status" value="1"/>
</dbReference>
<reference evidence="3" key="1">
    <citation type="journal article" date="2023" name="DNA Res.">
        <title>Chromosome-level genome assembly of Phrynocephalus forsythii using third-generation DNA sequencing and Hi-C analysis.</title>
        <authorList>
            <person name="Qi Y."/>
            <person name="Zhao W."/>
            <person name="Zhao Y."/>
            <person name="Niu C."/>
            <person name="Cao S."/>
            <person name="Zhang Y."/>
        </authorList>
    </citation>
    <scope>NUCLEOTIDE SEQUENCE</scope>
    <source>
        <tissue evidence="3">Muscle</tissue>
    </source>
</reference>
<dbReference type="EMBL" id="JAPFRF010000005">
    <property type="protein sequence ID" value="KAJ7332229.1"/>
    <property type="molecule type" value="Genomic_DNA"/>
</dbReference>
<evidence type="ECO:0000259" key="2">
    <source>
        <dbReference type="Pfam" id="PF13922"/>
    </source>
</evidence>
<feature type="compositionally biased region" description="Low complexity" evidence="1">
    <location>
        <begin position="426"/>
        <end position="436"/>
    </location>
</feature>
<feature type="compositionally biased region" description="Acidic residues" evidence="1">
    <location>
        <begin position="67"/>
        <end position="82"/>
    </location>
</feature>
<organism evidence="3 4">
    <name type="scientific">Phrynocephalus forsythii</name>
    <dbReference type="NCBI Taxonomy" id="171643"/>
    <lineage>
        <taxon>Eukaryota</taxon>
        <taxon>Metazoa</taxon>
        <taxon>Chordata</taxon>
        <taxon>Craniata</taxon>
        <taxon>Vertebrata</taxon>
        <taxon>Euteleostomi</taxon>
        <taxon>Lepidosauria</taxon>
        <taxon>Squamata</taxon>
        <taxon>Bifurcata</taxon>
        <taxon>Unidentata</taxon>
        <taxon>Episquamata</taxon>
        <taxon>Toxicofera</taxon>
        <taxon>Iguania</taxon>
        <taxon>Acrodonta</taxon>
        <taxon>Agamidae</taxon>
        <taxon>Agaminae</taxon>
        <taxon>Phrynocephalus</taxon>
    </lineage>
</organism>
<dbReference type="Proteomes" id="UP001142489">
    <property type="component" value="Unassembled WGS sequence"/>
</dbReference>
<comment type="caution">
    <text evidence="3">The sequence shown here is derived from an EMBL/GenBank/DDBJ whole genome shotgun (WGS) entry which is preliminary data.</text>
</comment>
<dbReference type="InterPro" id="IPR026905">
    <property type="entry name" value="ASX-like_PHD"/>
</dbReference>